<protein>
    <submittedName>
        <fullName evidence="1">Uncharacterized protein</fullName>
    </submittedName>
</protein>
<dbReference type="EMBL" id="JAPWTJ010000895">
    <property type="protein sequence ID" value="KAJ8974989.1"/>
    <property type="molecule type" value="Genomic_DNA"/>
</dbReference>
<gene>
    <name evidence="1" type="ORF">NQ317_003178</name>
</gene>
<dbReference type="Proteomes" id="UP001162164">
    <property type="component" value="Unassembled WGS sequence"/>
</dbReference>
<sequence length="129" mass="14783">MAHVYANKEFVDILLMYGNLSGRRRASGFKLRKTEPLIGPDYTIFKCRKPHLIPRCRCRKSTSDLTDMTDDLANTTMTSLSRPSSPRRKGSVKGLAYPRLEERIQGFCGVEFVKCFQRGHRTTEFPEHG</sequence>
<name>A0ABQ9JA45_9CUCU</name>
<evidence type="ECO:0000313" key="2">
    <source>
        <dbReference type="Proteomes" id="UP001162164"/>
    </source>
</evidence>
<accession>A0ABQ9JA45</accession>
<proteinExistence type="predicted"/>
<comment type="caution">
    <text evidence="1">The sequence shown here is derived from an EMBL/GenBank/DDBJ whole genome shotgun (WGS) entry which is preliminary data.</text>
</comment>
<reference evidence="1" key="1">
    <citation type="journal article" date="2023" name="Insect Mol. Biol.">
        <title>Genome sequencing provides insights into the evolution of gene families encoding plant cell wall-degrading enzymes in longhorned beetles.</title>
        <authorList>
            <person name="Shin N.R."/>
            <person name="Okamura Y."/>
            <person name="Kirsch R."/>
            <person name="Pauchet Y."/>
        </authorList>
    </citation>
    <scope>NUCLEOTIDE SEQUENCE</scope>
    <source>
        <strain evidence="1">MMC_N1</strain>
    </source>
</reference>
<keyword evidence="2" id="KW-1185">Reference proteome</keyword>
<organism evidence="1 2">
    <name type="scientific">Molorchus minor</name>
    <dbReference type="NCBI Taxonomy" id="1323400"/>
    <lineage>
        <taxon>Eukaryota</taxon>
        <taxon>Metazoa</taxon>
        <taxon>Ecdysozoa</taxon>
        <taxon>Arthropoda</taxon>
        <taxon>Hexapoda</taxon>
        <taxon>Insecta</taxon>
        <taxon>Pterygota</taxon>
        <taxon>Neoptera</taxon>
        <taxon>Endopterygota</taxon>
        <taxon>Coleoptera</taxon>
        <taxon>Polyphaga</taxon>
        <taxon>Cucujiformia</taxon>
        <taxon>Chrysomeloidea</taxon>
        <taxon>Cerambycidae</taxon>
        <taxon>Lamiinae</taxon>
        <taxon>Monochamini</taxon>
        <taxon>Molorchus</taxon>
    </lineage>
</organism>
<evidence type="ECO:0000313" key="1">
    <source>
        <dbReference type="EMBL" id="KAJ8974989.1"/>
    </source>
</evidence>